<sequence>MAHTPPPPPPPTSNLNPRELTQNPLKKIWMPCKNGLPERHISQRKGTYGVGVASDKLLLLLGGGGHSFLGYVSPFNAGR</sequence>
<name>A0A3Q3E2I5_HIPCM</name>
<reference evidence="1" key="2">
    <citation type="submission" date="2025-09" db="UniProtKB">
        <authorList>
            <consortium name="Ensembl"/>
        </authorList>
    </citation>
    <scope>IDENTIFICATION</scope>
</reference>
<accession>A0A3Q3E2I5</accession>
<dbReference type="GeneTree" id="ENSGT00940000179164"/>
<protein>
    <submittedName>
        <fullName evidence="1">Uncharacterized protein</fullName>
    </submittedName>
</protein>
<evidence type="ECO:0000313" key="1">
    <source>
        <dbReference type="Ensembl" id="ENSHCOP00000025481.1"/>
    </source>
</evidence>
<evidence type="ECO:0000313" key="2">
    <source>
        <dbReference type="Proteomes" id="UP000264820"/>
    </source>
</evidence>
<dbReference type="Proteomes" id="UP000264820">
    <property type="component" value="Unplaced"/>
</dbReference>
<reference evidence="1" key="1">
    <citation type="submission" date="2025-08" db="UniProtKB">
        <authorList>
            <consortium name="Ensembl"/>
        </authorList>
    </citation>
    <scope>IDENTIFICATION</scope>
</reference>
<keyword evidence="2" id="KW-1185">Reference proteome</keyword>
<proteinExistence type="predicted"/>
<dbReference type="STRING" id="109280.ENSHCOP00000025481"/>
<organism evidence="1 2">
    <name type="scientific">Hippocampus comes</name>
    <name type="common">Tiger tail seahorse</name>
    <dbReference type="NCBI Taxonomy" id="109280"/>
    <lineage>
        <taxon>Eukaryota</taxon>
        <taxon>Metazoa</taxon>
        <taxon>Chordata</taxon>
        <taxon>Craniata</taxon>
        <taxon>Vertebrata</taxon>
        <taxon>Euteleostomi</taxon>
        <taxon>Actinopterygii</taxon>
        <taxon>Neopterygii</taxon>
        <taxon>Teleostei</taxon>
        <taxon>Neoteleostei</taxon>
        <taxon>Acanthomorphata</taxon>
        <taxon>Syngnathiaria</taxon>
        <taxon>Syngnathiformes</taxon>
        <taxon>Syngnathoidei</taxon>
        <taxon>Syngnathidae</taxon>
        <taxon>Hippocampus</taxon>
    </lineage>
</organism>
<dbReference type="AlphaFoldDB" id="A0A3Q3E2I5"/>
<dbReference type="Ensembl" id="ENSHCOT00000019707.1">
    <property type="protein sequence ID" value="ENSHCOP00000025481.1"/>
    <property type="gene ID" value="ENSHCOG00000015664.1"/>
</dbReference>